<feature type="compositionally biased region" description="Basic and acidic residues" evidence="1">
    <location>
        <begin position="103"/>
        <end position="114"/>
    </location>
</feature>
<proteinExistence type="predicted"/>
<reference evidence="2" key="1">
    <citation type="journal article" date="2014" name="PLoS ONE">
        <title>Transcriptome-Based Identification of ABC Transporters in the Western Tarnished Plant Bug Lygus hesperus.</title>
        <authorList>
            <person name="Hull J.J."/>
            <person name="Chaney K."/>
            <person name="Geib S.M."/>
            <person name="Fabrick J.A."/>
            <person name="Brent C.S."/>
            <person name="Walsh D."/>
            <person name="Lavine L.C."/>
        </authorList>
    </citation>
    <scope>NUCLEOTIDE SEQUENCE</scope>
</reference>
<gene>
    <name evidence="2" type="primary">MSP-1_7</name>
    <name evidence="2" type="ORF">CM83_6830</name>
</gene>
<evidence type="ECO:0000256" key="1">
    <source>
        <dbReference type="SAM" id="MobiDB-lite"/>
    </source>
</evidence>
<feature type="compositionally biased region" description="Polar residues" evidence="1">
    <location>
        <begin position="68"/>
        <end position="101"/>
    </location>
</feature>
<protein>
    <submittedName>
        <fullName evidence="2">Merozoite surface protein 1</fullName>
    </submittedName>
</protein>
<feature type="non-terminal residue" evidence="2">
    <location>
        <position position="1"/>
    </location>
</feature>
<name>A0A0A9YFR3_LYGHE</name>
<keyword evidence="2" id="KW-0477">Merozoite</keyword>
<feature type="non-terminal residue" evidence="2">
    <location>
        <position position="243"/>
    </location>
</feature>
<sequence length="243" mass="27428">NQIVIQLGSTPKEGNRGFSLINTFPGRQSLDVNSTYFQKQDTNTTANDRKLVSENKIPMRPFLAERTGGSSTEYRSSSPETVTMLSSSDYHSSPQRPTNQVSSRHEKQSEESKESSSNSSDRIELKPSPAVFFKPGDACTITHLSTDKFYPEVPDIEEEKEERVYRKSVYQEERRDVCSFPGPPARYRTVDGRLNNAATNPGFVKFVIVRGTTPQAEDRVNQIHINNQGRNEFNSPNMDGRNE</sequence>
<feature type="region of interest" description="Disordered" evidence="1">
    <location>
        <begin position="66"/>
        <end position="129"/>
    </location>
</feature>
<organism evidence="2">
    <name type="scientific">Lygus hesperus</name>
    <name type="common">Western plant bug</name>
    <dbReference type="NCBI Taxonomy" id="30085"/>
    <lineage>
        <taxon>Eukaryota</taxon>
        <taxon>Metazoa</taxon>
        <taxon>Ecdysozoa</taxon>
        <taxon>Arthropoda</taxon>
        <taxon>Hexapoda</taxon>
        <taxon>Insecta</taxon>
        <taxon>Pterygota</taxon>
        <taxon>Neoptera</taxon>
        <taxon>Paraneoptera</taxon>
        <taxon>Hemiptera</taxon>
        <taxon>Heteroptera</taxon>
        <taxon>Panheteroptera</taxon>
        <taxon>Cimicomorpha</taxon>
        <taxon>Miridae</taxon>
        <taxon>Mirini</taxon>
        <taxon>Lygus</taxon>
    </lineage>
</organism>
<reference evidence="2" key="2">
    <citation type="submission" date="2014-07" db="EMBL/GenBank/DDBJ databases">
        <authorList>
            <person name="Hull J."/>
        </authorList>
    </citation>
    <scope>NUCLEOTIDE SEQUENCE</scope>
</reference>
<dbReference type="EMBL" id="GBHO01011697">
    <property type="protein sequence ID" value="JAG31907.1"/>
    <property type="molecule type" value="Transcribed_RNA"/>
</dbReference>
<dbReference type="AlphaFoldDB" id="A0A0A9YFR3"/>
<evidence type="ECO:0000313" key="2">
    <source>
        <dbReference type="EMBL" id="JAG31907.1"/>
    </source>
</evidence>
<accession>A0A0A9YFR3</accession>